<reference evidence="3 4" key="1">
    <citation type="submission" date="2017-12" db="EMBL/GenBank/DDBJ databases">
        <title>Sequencing, de novo assembly and annotation of complete genome of a new Thraustochytrid species, strain FCC1311.</title>
        <authorList>
            <person name="Sedici K."/>
            <person name="Godart F."/>
            <person name="Aiese Cigliano R."/>
            <person name="Sanseverino W."/>
            <person name="Barakat M."/>
            <person name="Ortet P."/>
            <person name="Marechal E."/>
            <person name="Cagnac O."/>
            <person name="Amato A."/>
        </authorList>
    </citation>
    <scope>NUCLEOTIDE SEQUENCE [LARGE SCALE GENOMIC DNA]</scope>
</reference>
<evidence type="ECO:0000313" key="3">
    <source>
        <dbReference type="EMBL" id="GBG26703.1"/>
    </source>
</evidence>
<dbReference type="InterPro" id="IPR002589">
    <property type="entry name" value="Macro_dom"/>
</dbReference>
<dbReference type="AlphaFoldDB" id="A0A2R5GDI8"/>
<feature type="compositionally biased region" description="Polar residues" evidence="1">
    <location>
        <begin position="108"/>
        <end position="125"/>
    </location>
</feature>
<dbReference type="InParanoid" id="A0A2R5GDI8"/>
<dbReference type="InterPro" id="IPR043472">
    <property type="entry name" value="Macro_dom-like"/>
</dbReference>
<accession>A0A2R5GDI8</accession>
<evidence type="ECO:0000313" key="4">
    <source>
        <dbReference type="Proteomes" id="UP000241890"/>
    </source>
</evidence>
<evidence type="ECO:0000259" key="2">
    <source>
        <dbReference type="PROSITE" id="PS51154"/>
    </source>
</evidence>
<dbReference type="PROSITE" id="PS51154">
    <property type="entry name" value="MACRO"/>
    <property type="match status" value="1"/>
</dbReference>
<proteinExistence type="predicted"/>
<organism evidence="3 4">
    <name type="scientific">Hondaea fermentalgiana</name>
    <dbReference type="NCBI Taxonomy" id="2315210"/>
    <lineage>
        <taxon>Eukaryota</taxon>
        <taxon>Sar</taxon>
        <taxon>Stramenopiles</taxon>
        <taxon>Bigyra</taxon>
        <taxon>Labyrinthulomycetes</taxon>
        <taxon>Thraustochytrida</taxon>
        <taxon>Thraustochytriidae</taxon>
        <taxon>Hondaea</taxon>
    </lineage>
</organism>
<name>A0A2R5GDI8_9STRA</name>
<feature type="domain" description="Macro" evidence="2">
    <location>
        <begin position="144"/>
        <end position="347"/>
    </location>
</feature>
<dbReference type="OrthoDB" id="6133115at2759"/>
<dbReference type="EMBL" id="BEYU01000022">
    <property type="protein sequence ID" value="GBG26703.1"/>
    <property type="molecule type" value="Genomic_DNA"/>
</dbReference>
<dbReference type="SUPFAM" id="SSF52949">
    <property type="entry name" value="Macro domain-like"/>
    <property type="match status" value="1"/>
</dbReference>
<sequence length="350" mass="37730">MMAAAAAAAGAGSAGVNSKLGQVTYKCPTTGLVKSGQILEDGRIWHVDGTFEDAVEWLDEAPLREPPPSPAELEESIRVAAQGSLAHDDEDVDSMYEGMPRGRRRSRSVQSPTSSLPRESLESLNSVQDEIDQKLRLAESTAQSGATANLRQREPMLRLFGEDLCKRLYIWEGVPTSLVADSIVRACPPNLVHSFKGSVWEHAFLRAGIRLAVACETHLAQRKISALEDGGVLITPAFELPSKYIIHVACNEDMSPDESALRAYYEAALAKAKTDTHIHSMVLPLLGDIVQGGTDMIEASAAAMAAVLARAAQEEPELDLWGMQKLVLAGGTHEECKAIRAALERLAPAK</sequence>
<dbReference type="Gene3D" id="3.40.220.10">
    <property type="entry name" value="Leucine Aminopeptidase, subunit E, domain 1"/>
    <property type="match status" value="1"/>
</dbReference>
<evidence type="ECO:0000256" key="1">
    <source>
        <dbReference type="SAM" id="MobiDB-lite"/>
    </source>
</evidence>
<dbReference type="Pfam" id="PF01661">
    <property type="entry name" value="Macro"/>
    <property type="match status" value="1"/>
</dbReference>
<protein>
    <submittedName>
        <fullName evidence="3">Protein GDAP2-like</fullName>
    </submittedName>
</protein>
<gene>
    <name evidence="3" type="ORF">FCC1311_029242</name>
</gene>
<keyword evidence="4" id="KW-1185">Reference proteome</keyword>
<comment type="caution">
    <text evidence="3">The sequence shown here is derived from an EMBL/GenBank/DDBJ whole genome shotgun (WGS) entry which is preliminary data.</text>
</comment>
<dbReference type="Proteomes" id="UP000241890">
    <property type="component" value="Unassembled WGS sequence"/>
</dbReference>
<feature type="region of interest" description="Disordered" evidence="1">
    <location>
        <begin position="88"/>
        <end position="125"/>
    </location>
</feature>